<dbReference type="RefSeq" id="WP_066513360.1">
    <property type="nucleotide sequence ID" value="NZ_LNCU01000107.1"/>
</dbReference>
<keyword evidence="2" id="KW-1185">Reference proteome</keyword>
<comment type="caution">
    <text evidence="1">The sequence shown here is derived from an EMBL/GenBank/DDBJ whole genome shotgun (WGS) entry which is preliminary data.</text>
</comment>
<evidence type="ECO:0000313" key="1">
    <source>
        <dbReference type="EMBL" id="KWV48384.1"/>
    </source>
</evidence>
<organism evidence="1 2">
    <name type="scientific">Bradyrhizobium macuxiense</name>
    <dbReference type="NCBI Taxonomy" id="1755647"/>
    <lineage>
        <taxon>Bacteria</taxon>
        <taxon>Pseudomonadati</taxon>
        <taxon>Pseudomonadota</taxon>
        <taxon>Alphaproteobacteria</taxon>
        <taxon>Hyphomicrobiales</taxon>
        <taxon>Nitrobacteraceae</taxon>
        <taxon>Bradyrhizobium</taxon>
    </lineage>
</organism>
<sequence>MVNETVTTIIHELRRARDDGQPWHVIARIVRQWAPEASKWTVRSELRLATEREIGISALMLRRYLSTFLQIEGTAKAQGVDISALLPSSFTGAELAVRLMTRSKEAGLQALSDLRERRITIDQVREELEKTPVTETASDRAKAMFDRTDNIEHCEVALAAAASKVFGDALICERRAKLRYFRKIGFEITTAAGHVVGGGDLYLPEASSRSSDPLETIGLSVLLAKYLPSFWVILVEGHPEPVIRRALEVLSVLDHRIGVLLIEDSGNVKILRRAEIRDEALRQQGYAQLIEFFGGRRSQPKHLRAV</sequence>
<dbReference type="AlphaFoldDB" id="A0A109JGF3"/>
<dbReference type="EMBL" id="LNCU01000107">
    <property type="protein sequence ID" value="KWV48384.1"/>
    <property type="molecule type" value="Genomic_DNA"/>
</dbReference>
<evidence type="ECO:0000313" key="2">
    <source>
        <dbReference type="Proteomes" id="UP000057737"/>
    </source>
</evidence>
<gene>
    <name evidence="1" type="ORF">AS156_18040</name>
</gene>
<dbReference type="Proteomes" id="UP000057737">
    <property type="component" value="Unassembled WGS sequence"/>
</dbReference>
<accession>A0A109JGF3</accession>
<name>A0A109JGF3_9BRAD</name>
<protein>
    <submittedName>
        <fullName evidence="1">Uncharacterized protein</fullName>
    </submittedName>
</protein>
<proteinExistence type="predicted"/>
<reference evidence="1 2" key="1">
    <citation type="submission" date="2015-11" db="EMBL/GenBank/DDBJ databases">
        <title>Draft Genome Sequence of the Strain BR 10303 (Bradyrhizobium sp.) isolated from nodules of Centrolobium paraense.</title>
        <authorList>
            <person name="Zelli J.E."/>
            <person name="Simoes-Araujo J.L."/>
            <person name="Barauna A.C."/>
            <person name="Silva K."/>
        </authorList>
    </citation>
    <scope>NUCLEOTIDE SEQUENCE [LARGE SCALE GENOMIC DNA]</scope>
    <source>
        <strain evidence="1 2">BR 10303</strain>
    </source>
</reference>